<dbReference type="GO" id="GO:0005975">
    <property type="term" value="P:carbohydrate metabolic process"/>
    <property type="evidence" value="ECO:0007669"/>
    <property type="project" value="InterPro"/>
</dbReference>
<dbReference type="OrthoDB" id="6381507at2"/>
<gene>
    <name evidence="2" type="ORF">DS745_06005</name>
</gene>
<dbReference type="EMBL" id="QOUX01000023">
    <property type="protein sequence ID" value="RXJ02524.1"/>
    <property type="molecule type" value="Genomic_DNA"/>
</dbReference>
<evidence type="ECO:0000313" key="3">
    <source>
        <dbReference type="Proteomes" id="UP000290649"/>
    </source>
</evidence>
<dbReference type="InterPro" id="IPR052043">
    <property type="entry name" value="PolySaccharide_Degr_Enz"/>
</dbReference>
<dbReference type="InterPro" id="IPR010905">
    <property type="entry name" value="Glyco_hydro_88"/>
</dbReference>
<dbReference type="PANTHER" id="PTHR33886">
    <property type="entry name" value="UNSATURATED RHAMNOGALACTURONAN HYDROLASE (EUROFUNG)"/>
    <property type="match status" value="1"/>
</dbReference>
<evidence type="ECO:0000313" key="2">
    <source>
        <dbReference type="EMBL" id="RXJ02524.1"/>
    </source>
</evidence>
<dbReference type="InterPro" id="IPR012341">
    <property type="entry name" value="6hp_glycosidase-like_sf"/>
</dbReference>
<keyword evidence="1 2" id="KW-0378">Hydrolase</keyword>
<sequence length="378" mass="44267">MAYELVEKLKQQYMKGCGKWYSTNWHYVESCIMKAYLDSYQHTGNEEEYQFVKDFVDTLVDENGHVEQIDSNYYSIDQIRMTTILFSLYKKEHNPKYKVVLDLIYKQLETYPRTKTGNFWHKTNYPNQIWMDGLYMGQPFYVQYIKEFETSKDYSDTFNQFRQTRQLLFDEKTQLYYHAYDESREMFWCNNETGLSPHVWARAVGWYAMALVDIMELLEDEDVNTNELKDLLKETIDGMLRYQHSSGMWYQVVELSGYKENYLESSGTAMFAYAILKAVRLGYLSDCYVKYGKLAFDGIIENYVTEENGEVLLGGICKSAGLGRHPELGIIRDGSYEYYTTGEPIVTNNGHGVAPFLMAYNEVKLLLNLEVVSTEAVK</sequence>
<dbReference type="Proteomes" id="UP000290649">
    <property type="component" value="Unassembled WGS sequence"/>
</dbReference>
<proteinExistence type="predicted"/>
<evidence type="ECO:0000256" key="1">
    <source>
        <dbReference type="ARBA" id="ARBA00022801"/>
    </source>
</evidence>
<dbReference type="Gene3D" id="1.50.10.10">
    <property type="match status" value="1"/>
</dbReference>
<keyword evidence="3" id="KW-1185">Reference proteome</keyword>
<organism evidence="2 3">
    <name type="scientific">Anaerobacillus alkaliphilus</name>
    <dbReference type="NCBI Taxonomy" id="1548597"/>
    <lineage>
        <taxon>Bacteria</taxon>
        <taxon>Bacillati</taxon>
        <taxon>Bacillota</taxon>
        <taxon>Bacilli</taxon>
        <taxon>Bacillales</taxon>
        <taxon>Bacillaceae</taxon>
        <taxon>Anaerobacillus</taxon>
    </lineage>
</organism>
<protein>
    <submittedName>
        <fullName evidence="2">Glycosyl hydrolase</fullName>
    </submittedName>
</protein>
<name>A0A4Q0VUQ8_9BACI</name>
<accession>A0A4Q0VUQ8</accession>
<dbReference type="PANTHER" id="PTHR33886:SF8">
    <property type="entry name" value="UNSATURATED RHAMNOGALACTURONAN HYDROLASE (EUROFUNG)"/>
    <property type="match status" value="1"/>
</dbReference>
<dbReference type="Pfam" id="PF07470">
    <property type="entry name" value="Glyco_hydro_88"/>
    <property type="match status" value="1"/>
</dbReference>
<dbReference type="AlphaFoldDB" id="A0A4Q0VUQ8"/>
<dbReference type="InterPro" id="IPR008928">
    <property type="entry name" value="6-hairpin_glycosidase_sf"/>
</dbReference>
<dbReference type="GO" id="GO:0016787">
    <property type="term" value="F:hydrolase activity"/>
    <property type="evidence" value="ECO:0007669"/>
    <property type="project" value="UniProtKB-KW"/>
</dbReference>
<dbReference type="SUPFAM" id="SSF48208">
    <property type="entry name" value="Six-hairpin glycosidases"/>
    <property type="match status" value="1"/>
</dbReference>
<comment type="caution">
    <text evidence="2">The sequence shown here is derived from an EMBL/GenBank/DDBJ whole genome shotgun (WGS) entry which is preliminary data.</text>
</comment>
<reference evidence="2 3" key="1">
    <citation type="journal article" date="2019" name="Int. J. Syst. Evol. Microbiol.">
        <title>Anaerobacillus alkaliphilus sp. nov., a novel alkaliphilic and moderately halophilic bacterium.</title>
        <authorList>
            <person name="Borsodi A.K."/>
            <person name="Aszalos J.M."/>
            <person name="Bihari P."/>
            <person name="Nagy I."/>
            <person name="Schumann P."/>
            <person name="Sproer C."/>
            <person name="Kovacs A.L."/>
            <person name="Boka K."/>
            <person name="Dobosy P."/>
            <person name="Ovari M."/>
            <person name="Szili-Kovacs T."/>
            <person name="Toth E."/>
        </authorList>
    </citation>
    <scope>NUCLEOTIDE SEQUENCE [LARGE SCALE GENOMIC DNA]</scope>
    <source>
        <strain evidence="2 3">B16-10</strain>
    </source>
</reference>